<dbReference type="GO" id="GO:0008422">
    <property type="term" value="F:beta-glucosidase activity"/>
    <property type="evidence" value="ECO:0007669"/>
    <property type="project" value="UniProtKB-EC"/>
</dbReference>
<dbReference type="SMART" id="SM01217">
    <property type="entry name" value="Fn3_like"/>
    <property type="match status" value="1"/>
</dbReference>
<dbReference type="InterPro" id="IPR002772">
    <property type="entry name" value="Glyco_hydro_3_C"/>
</dbReference>
<dbReference type="SUPFAM" id="SSF52279">
    <property type="entry name" value="Beta-D-glucan exohydrolase, C-terminal domain"/>
    <property type="match status" value="1"/>
</dbReference>
<dbReference type="InterPro" id="IPR019800">
    <property type="entry name" value="Glyco_hydro_3_AS"/>
</dbReference>
<dbReference type="PROSITE" id="PS51820">
    <property type="entry name" value="PA14"/>
    <property type="match status" value="1"/>
</dbReference>
<evidence type="ECO:0000256" key="1">
    <source>
        <dbReference type="ARBA" id="ARBA00000448"/>
    </source>
</evidence>
<accession>J5QQ14</accession>
<dbReference type="InterPro" id="IPR026891">
    <property type="entry name" value="Fn3-like"/>
</dbReference>
<evidence type="ECO:0000256" key="7">
    <source>
        <dbReference type="RuleBase" id="RU361161"/>
    </source>
</evidence>
<dbReference type="InterPro" id="IPR037524">
    <property type="entry name" value="PA14/GLEYA"/>
</dbReference>
<keyword evidence="6 7" id="KW-0326">Glycosidase</keyword>
<dbReference type="InterPro" id="IPR011658">
    <property type="entry name" value="PA14_dom"/>
</dbReference>
<comment type="pathway">
    <text evidence="7">Glycan metabolism; cellulose degradation.</text>
</comment>
<evidence type="ECO:0000256" key="3">
    <source>
        <dbReference type="ARBA" id="ARBA00012744"/>
    </source>
</evidence>
<dbReference type="SUPFAM" id="SSF51445">
    <property type="entry name" value="(Trans)glycosidases"/>
    <property type="match status" value="1"/>
</dbReference>
<dbReference type="Pfam" id="PF07691">
    <property type="entry name" value="PA14"/>
    <property type="match status" value="1"/>
</dbReference>
<dbReference type="InterPro" id="IPR001764">
    <property type="entry name" value="Glyco_hydro_3_N"/>
</dbReference>
<dbReference type="HOGENOM" id="CLU_004542_4_0_1"/>
<keyword evidence="4 7" id="KW-0378">Hydrolase</keyword>
<dbReference type="Gene3D" id="3.40.50.1700">
    <property type="entry name" value="Glycoside hydrolase family 3 C-terminal domain"/>
    <property type="match status" value="1"/>
</dbReference>
<dbReference type="InterPro" id="IPR017853">
    <property type="entry name" value="GH"/>
</dbReference>
<proteinExistence type="inferred from homology"/>
<sequence>MTTPFTTIPNEMDRSFLDADVHDIVSKLTIDEKIDLLAGRSFWETVAIPRLNVPSIKVTDGPNGARGGSFWKMTKATALPNETAMAATFCTELIEDTGKLMAEETKARGAVCLLAPTINIQRSPLGGRAFESFSEDPTLAGELAGAIVRGLQSGGISPAIKHFVANDQEHERSGNDAIIAPRPLRDVYLRPFQIAQKRAQPWAYMTSYNKLNGTHCSENEWLITDLLRKEWGFDGLVMSDWFGVYSVSDSINAGLDLEMPGPTIWRQKGMVKHLIGAHKIDPRTIDARVTTVLTWVQKLAKLHPDIVYAPPKTMEKSRDSEEEKASDAKFARQLAGEGCVLLKNDDALPIKKGKIAVIGPNAKAAVITGGGSALLRAGWAVTPWDGLKNNAPEGVELAYELGCIGEKFLPVLDEQFTTMDDKPGFDLVFHPIEKGEVVTDPKREVREWWDVSSMHLADFGHRNLGEHFTTELHAKFNPKESGTYEFGAVVTGHGWVYVNDDLVIDLSKKTPKGSAFFNNGTIETYNLRFVHDSRPPPDVAGTPLVITGLRIGARKKIDPDAAIAAAEKLAKECDGVVVVAGLNADWESESYDRPDLSLPYREAELISRIAKANANTTVVIQSGSAVEKPWIDDVKAVVQAWYGGNETGNAIADVIYGARSPSGRLPLSFPKRVEDIAAHNNYKSARTRTEYNEGIWVGYKHHNARKIPALFPFGHGLSYTAFEYSDLAVQASGERDEWRLKASVKVTNTGEIEGDHSVHFYTAPPPPTATSEAHPEVSLQAFKKVRGLKPGESKTVEVEMDKCEFTAKARDKKLTTDAVSHWDTLDGNFRVEPGKWAVEVRPDAATPGPHAEFECKEWSWRGL</sequence>
<evidence type="ECO:0000256" key="6">
    <source>
        <dbReference type="ARBA" id="ARBA00023295"/>
    </source>
</evidence>
<dbReference type="GeneID" id="25986013"/>
<protein>
    <recommendedName>
        <fullName evidence="3 7">beta-glucosidase</fullName>
        <ecNumber evidence="3 7">3.2.1.21</ecNumber>
    </recommendedName>
</protein>
<dbReference type="OrthoDB" id="47059at2759"/>
<comment type="similarity">
    <text evidence="2 7">Belongs to the glycosyl hydrolase 3 family.</text>
</comment>
<dbReference type="PROSITE" id="PS00775">
    <property type="entry name" value="GLYCOSYL_HYDROL_F3"/>
    <property type="match status" value="1"/>
</dbReference>
<dbReference type="UniPathway" id="UPA00696"/>
<dbReference type="InterPro" id="IPR013783">
    <property type="entry name" value="Ig-like_fold"/>
</dbReference>
<dbReference type="EC" id="3.2.1.21" evidence="3 7"/>
<dbReference type="Proteomes" id="UP000002748">
    <property type="component" value="Unassembled WGS sequence"/>
</dbReference>
<dbReference type="Pfam" id="PF14310">
    <property type="entry name" value="Fn3-like"/>
    <property type="match status" value="1"/>
</dbReference>
<dbReference type="EMBL" id="ALBS01000203">
    <property type="protein sequence ID" value="EJT48478.1"/>
    <property type="molecule type" value="Genomic_DNA"/>
</dbReference>
<feature type="domain" description="PA14" evidence="8">
    <location>
        <begin position="420"/>
        <end position="567"/>
    </location>
</feature>
<dbReference type="InterPro" id="IPR050288">
    <property type="entry name" value="Cellulose_deg_GH3"/>
</dbReference>
<keyword evidence="5 7" id="KW-0119">Carbohydrate metabolism</keyword>
<dbReference type="Pfam" id="PF00933">
    <property type="entry name" value="Glyco_hydro_3"/>
    <property type="match status" value="1"/>
</dbReference>
<dbReference type="AlphaFoldDB" id="J5QQ14"/>
<gene>
    <name evidence="9" type="ORF">A1Q1_02499</name>
</gene>
<dbReference type="InterPro" id="IPR036881">
    <property type="entry name" value="Glyco_hydro_3_C_sf"/>
</dbReference>
<dbReference type="KEGG" id="tasa:A1Q1_02499"/>
<dbReference type="Pfam" id="PF01915">
    <property type="entry name" value="Glyco_hydro_3_C"/>
    <property type="match status" value="1"/>
</dbReference>
<comment type="catalytic activity">
    <reaction evidence="1 7">
        <text>Hydrolysis of terminal, non-reducing beta-D-glucosyl residues with release of beta-D-glucose.</text>
        <dbReference type="EC" id="3.2.1.21"/>
    </reaction>
</comment>
<dbReference type="Gene3D" id="2.60.40.10">
    <property type="entry name" value="Immunoglobulins"/>
    <property type="match status" value="1"/>
</dbReference>
<evidence type="ECO:0000259" key="8">
    <source>
        <dbReference type="PROSITE" id="PS51820"/>
    </source>
</evidence>
<dbReference type="Gene3D" id="2.60.120.260">
    <property type="entry name" value="Galactose-binding domain-like"/>
    <property type="match status" value="1"/>
</dbReference>
<dbReference type="VEuPathDB" id="FungiDB:A1Q1_02499"/>
<dbReference type="Gene3D" id="3.20.20.300">
    <property type="entry name" value="Glycoside hydrolase, family 3, N-terminal domain"/>
    <property type="match status" value="1"/>
</dbReference>
<evidence type="ECO:0000313" key="9">
    <source>
        <dbReference type="EMBL" id="EJT48478.1"/>
    </source>
</evidence>
<dbReference type="PRINTS" id="PR00133">
    <property type="entry name" value="GLHYDRLASE3"/>
</dbReference>
<keyword evidence="7" id="KW-0624">Polysaccharide degradation</keyword>
<dbReference type="PANTHER" id="PTHR42715:SF10">
    <property type="entry name" value="BETA-GLUCOSIDASE"/>
    <property type="match status" value="1"/>
</dbReference>
<reference evidence="9 10" key="1">
    <citation type="journal article" date="2012" name="Eukaryot. Cell">
        <title>Draft genome sequence of CBS 2479, the standard type strain of Trichosporon asahii.</title>
        <authorList>
            <person name="Yang R.Y."/>
            <person name="Li H.T."/>
            <person name="Zhu H."/>
            <person name="Zhou G.P."/>
            <person name="Wang M."/>
            <person name="Wang L."/>
        </authorList>
    </citation>
    <scope>NUCLEOTIDE SEQUENCE [LARGE SCALE GENOMIC DNA]</scope>
    <source>
        <strain evidence="10">ATCC 90039 / CBS 2479 / JCM 2466 / KCTC 7840 / NCYC 2677 / UAMH 7654</strain>
    </source>
</reference>
<evidence type="ECO:0000256" key="4">
    <source>
        <dbReference type="ARBA" id="ARBA00022801"/>
    </source>
</evidence>
<dbReference type="PANTHER" id="PTHR42715">
    <property type="entry name" value="BETA-GLUCOSIDASE"/>
    <property type="match status" value="1"/>
</dbReference>
<dbReference type="InterPro" id="IPR036962">
    <property type="entry name" value="Glyco_hydro_3_N_sf"/>
</dbReference>
<name>J5QQ14_TRIAS</name>
<comment type="caution">
    <text evidence="9">The sequence shown here is derived from an EMBL/GenBank/DDBJ whole genome shotgun (WGS) entry which is preliminary data.</text>
</comment>
<dbReference type="GO" id="GO:0030245">
    <property type="term" value="P:cellulose catabolic process"/>
    <property type="evidence" value="ECO:0007669"/>
    <property type="project" value="UniProtKB-UniPathway"/>
</dbReference>
<organism evidence="9 10">
    <name type="scientific">Trichosporon asahii var. asahii (strain ATCC 90039 / CBS 2479 / JCM 2466 / KCTC 7840 / NBRC 103889/ NCYC 2677 / UAMH 7654)</name>
    <name type="common">Yeast</name>
    <dbReference type="NCBI Taxonomy" id="1186058"/>
    <lineage>
        <taxon>Eukaryota</taxon>
        <taxon>Fungi</taxon>
        <taxon>Dikarya</taxon>
        <taxon>Basidiomycota</taxon>
        <taxon>Agaricomycotina</taxon>
        <taxon>Tremellomycetes</taxon>
        <taxon>Trichosporonales</taxon>
        <taxon>Trichosporonaceae</taxon>
        <taxon>Trichosporon</taxon>
    </lineage>
</organism>
<evidence type="ECO:0000256" key="5">
    <source>
        <dbReference type="ARBA" id="ARBA00023277"/>
    </source>
</evidence>
<evidence type="ECO:0000313" key="10">
    <source>
        <dbReference type="Proteomes" id="UP000002748"/>
    </source>
</evidence>
<evidence type="ECO:0000256" key="2">
    <source>
        <dbReference type="ARBA" id="ARBA00005336"/>
    </source>
</evidence>
<dbReference type="RefSeq" id="XP_014179236.1">
    <property type="nucleotide sequence ID" value="XM_014323761.1"/>
</dbReference>